<dbReference type="PANTHER" id="PTHR11051">
    <property type="entry name" value="GLYCOSYL HYDROLASE-RELATED"/>
    <property type="match status" value="1"/>
</dbReference>
<accession>A0A1H4NAM6</accession>
<dbReference type="GO" id="GO:0005975">
    <property type="term" value="P:carbohydrate metabolic process"/>
    <property type="evidence" value="ECO:0007669"/>
    <property type="project" value="InterPro"/>
</dbReference>
<evidence type="ECO:0000256" key="1">
    <source>
        <dbReference type="ARBA" id="ARBA00006768"/>
    </source>
</evidence>
<dbReference type="Gene3D" id="2.60.420.10">
    <property type="entry name" value="Maltose phosphorylase, domain 3"/>
    <property type="match status" value="1"/>
</dbReference>
<feature type="domain" description="Glycoside hydrolase family 65 central catalytic" evidence="7">
    <location>
        <begin position="327"/>
        <end position="679"/>
    </location>
</feature>
<feature type="binding site" evidence="5">
    <location>
        <begin position="361"/>
        <end position="362"/>
    </location>
    <ligand>
        <name>substrate</name>
    </ligand>
</feature>
<feature type="compositionally biased region" description="Basic and acidic residues" evidence="6">
    <location>
        <begin position="781"/>
        <end position="799"/>
    </location>
</feature>
<dbReference type="PANTHER" id="PTHR11051:SF13">
    <property type="entry name" value="GLYCOSYL TRANSFERASE"/>
    <property type="match status" value="1"/>
</dbReference>
<evidence type="ECO:0000259" key="9">
    <source>
        <dbReference type="Pfam" id="PF03636"/>
    </source>
</evidence>
<dbReference type="InterPro" id="IPR005196">
    <property type="entry name" value="Glyco_hydro_65_N"/>
</dbReference>
<dbReference type="Pfam" id="PF03636">
    <property type="entry name" value="Glyco_hydro_65N"/>
    <property type="match status" value="1"/>
</dbReference>
<name>A0A1H4NAM6_9ACTN</name>
<dbReference type="InterPro" id="IPR037018">
    <property type="entry name" value="GH65_N"/>
</dbReference>
<dbReference type="AlphaFoldDB" id="A0A1H4NAM6"/>
<dbReference type="SUPFAM" id="SSF48208">
    <property type="entry name" value="Six-hairpin glycosidases"/>
    <property type="match status" value="1"/>
</dbReference>
<reference evidence="10 11" key="1">
    <citation type="submission" date="2016-10" db="EMBL/GenBank/DDBJ databases">
        <authorList>
            <person name="de Groot N.N."/>
        </authorList>
    </citation>
    <scope>NUCLEOTIDE SEQUENCE [LARGE SCALE GENOMIC DNA]</scope>
    <source>
        <strain evidence="10 11">DSM 40306</strain>
    </source>
</reference>
<dbReference type="Gene3D" id="2.70.98.40">
    <property type="entry name" value="Glycoside hydrolase, family 65, N-terminal domain"/>
    <property type="match status" value="1"/>
</dbReference>
<evidence type="ECO:0000313" key="11">
    <source>
        <dbReference type="Proteomes" id="UP000182375"/>
    </source>
</evidence>
<dbReference type="FunFam" id="2.70.98.40:FF:000001">
    <property type="entry name" value="Family 65 glycosyl hydrolase"/>
    <property type="match status" value="1"/>
</dbReference>
<evidence type="ECO:0000256" key="6">
    <source>
        <dbReference type="SAM" id="MobiDB-lite"/>
    </source>
</evidence>
<dbReference type="Proteomes" id="UP000182375">
    <property type="component" value="Unassembled WGS sequence"/>
</dbReference>
<dbReference type="GO" id="GO:0030246">
    <property type="term" value="F:carbohydrate binding"/>
    <property type="evidence" value="ECO:0007669"/>
    <property type="project" value="InterPro"/>
</dbReference>
<evidence type="ECO:0000313" key="10">
    <source>
        <dbReference type="EMBL" id="SEB92303.1"/>
    </source>
</evidence>
<keyword evidence="2" id="KW-0378">Hydrolase</keyword>
<dbReference type="STRING" id="67331.SAMN04490357_0734"/>
<feature type="active site" description="Proton donor" evidence="4">
    <location>
        <position position="488"/>
    </location>
</feature>
<feature type="compositionally biased region" description="Pro residues" evidence="6">
    <location>
        <begin position="767"/>
        <end position="776"/>
    </location>
</feature>
<dbReference type="GO" id="GO:0016757">
    <property type="term" value="F:glycosyltransferase activity"/>
    <property type="evidence" value="ECO:0007669"/>
    <property type="project" value="UniProtKB-ARBA"/>
</dbReference>
<dbReference type="InterPro" id="IPR017045">
    <property type="entry name" value="Malt_Pase/Glycosyl_Hdrlase"/>
</dbReference>
<dbReference type="InterPro" id="IPR005195">
    <property type="entry name" value="Glyco_hydro_65_M"/>
</dbReference>
<feature type="region of interest" description="Disordered" evidence="6">
    <location>
        <begin position="759"/>
        <end position="799"/>
    </location>
</feature>
<protein>
    <submittedName>
        <fullName evidence="10">Alpha,alpha-trehalose phosphorylase</fullName>
    </submittedName>
</protein>
<feature type="binding site" evidence="5">
    <location>
        <begin position="592"/>
        <end position="593"/>
    </location>
    <ligand>
        <name>substrate</name>
    </ligand>
</feature>
<evidence type="ECO:0000256" key="5">
    <source>
        <dbReference type="PIRSR" id="PIRSR036289-51"/>
    </source>
</evidence>
<dbReference type="EMBL" id="FNTD01000004">
    <property type="protein sequence ID" value="SEB92303.1"/>
    <property type="molecule type" value="Genomic_DNA"/>
</dbReference>
<organism evidence="10 11">
    <name type="scientific">Streptomyces misionensis</name>
    <dbReference type="NCBI Taxonomy" id="67331"/>
    <lineage>
        <taxon>Bacteria</taxon>
        <taxon>Bacillati</taxon>
        <taxon>Actinomycetota</taxon>
        <taxon>Actinomycetes</taxon>
        <taxon>Kitasatosporales</taxon>
        <taxon>Streptomycetaceae</taxon>
        <taxon>Streptomyces</taxon>
    </lineage>
</organism>
<sequence length="799" mass="87773">MITHPNYAVEPWSLRETGLNLDVLAQSESVFALSNGHVGWRGNLDEGEPHGLPGAYLNGVHEKHPLPYAEAGYGYPESGQTMINVTDGKVIRLLVDDHPCDLRYGRLLSHERVLDFRTGVLSRTARWTSPGGRTVRITSRRLVSFTQRAVAAVVYEVEPEDGPASVAIQSELVANEQLPHIEGDPRVAAATESPLTAEEHYAEDTRLRLVHRTERSALRVGAAADHIVEGPESTRWSAQCEPDVSRLTVTADLAPGQPLRLVKFVAYGWSGERSLPSMHDQVDGAVAVAVSTGWDGLVAAQREYLDRFWAGADVTVEGDAQIQQAVRFALFHVLQAAARGENRAIPAKGLTGTGYDGHSFWDTESYVMPVLTFTAPEAVASALRWRHSTLPTARERARQFGFAGAMFPWRTIEGAECSAYWPAGTAAFHINADIALAAVRYVAATGDVDFERGAALDLLVDTARLWRSLGHHDPEGVFHIDGVTGPDEYSAIARDNLYTNLMARQNLLAAADAATRHPDRAGELGVDDEEAAGWRDAASRMALPFNEDLGVHEQSAGFTHFQRWDFDATPPENYPLLLNYPYFDLYRKQVVKQADVVLAMLECPYAFTEEQKARNFAYYEALTVRDSSLSACCQAVLAAETGHLRLAYAYLNEAALMDLDDLEHNTRDGLHIASLAGTWIALVGGFGGLRWHLGEDGRPDVLGFAPRLPEALSRVVFTVQLRGRRLKVDIGPARVGYRLAGGEPLTVLHYGEPVTVTAEAPLERQIPPLPARPEPQQPRNRRPEGPNEPEEPRAEAPEQ</sequence>
<keyword evidence="3" id="KW-0326">Glycosidase</keyword>
<feature type="domain" description="Glycoside hydrolase family 65 C-terminal" evidence="8">
    <location>
        <begin position="698"/>
        <end position="756"/>
    </location>
</feature>
<evidence type="ECO:0000259" key="7">
    <source>
        <dbReference type="Pfam" id="PF03632"/>
    </source>
</evidence>
<comment type="similarity">
    <text evidence="1">Belongs to the glycosyl hydrolase 65 family.</text>
</comment>
<dbReference type="InterPro" id="IPR008928">
    <property type="entry name" value="6-hairpin_glycosidase_sf"/>
</dbReference>
<evidence type="ECO:0000256" key="3">
    <source>
        <dbReference type="ARBA" id="ARBA00023295"/>
    </source>
</evidence>
<dbReference type="InterPro" id="IPR012341">
    <property type="entry name" value="6hp_glycosidase-like_sf"/>
</dbReference>
<dbReference type="FunFam" id="1.50.10.10:FF:000029">
    <property type="entry name" value="Family 65 glycosyl hydrolase"/>
    <property type="match status" value="1"/>
</dbReference>
<evidence type="ECO:0000256" key="2">
    <source>
        <dbReference type="ARBA" id="ARBA00022801"/>
    </source>
</evidence>
<dbReference type="GO" id="GO:0004553">
    <property type="term" value="F:hydrolase activity, hydrolyzing O-glycosyl compounds"/>
    <property type="evidence" value="ECO:0007669"/>
    <property type="project" value="TreeGrafter"/>
</dbReference>
<dbReference type="GeneID" id="95510002"/>
<dbReference type="InterPro" id="IPR005194">
    <property type="entry name" value="Glyco_hydro_65_C"/>
</dbReference>
<evidence type="ECO:0000259" key="8">
    <source>
        <dbReference type="Pfam" id="PF03633"/>
    </source>
</evidence>
<dbReference type="Pfam" id="PF03633">
    <property type="entry name" value="Glyco_hydro_65C"/>
    <property type="match status" value="1"/>
</dbReference>
<dbReference type="RefSeq" id="WP_074990578.1">
    <property type="nucleotide sequence ID" value="NZ_FNTD01000004.1"/>
</dbReference>
<dbReference type="InterPro" id="IPR011013">
    <property type="entry name" value="Gal_mutarotase_sf_dom"/>
</dbReference>
<dbReference type="PIRSF" id="PIRSF036289">
    <property type="entry name" value="Glycosyl_hydrolase_malt_phosph"/>
    <property type="match status" value="1"/>
</dbReference>
<gene>
    <name evidence="10" type="ORF">SAMN04490357_0734</name>
</gene>
<dbReference type="SUPFAM" id="SSF74650">
    <property type="entry name" value="Galactose mutarotase-like"/>
    <property type="match status" value="1"/>
</dbReference>
<proteinExistence type="inferred from homology"/>
<feature type="domain" description="Glycoside hydrolase family 65 N-terminal" evidence="9">
    <location>
        <begin position="15"/>
        <end position="270"/>
    </location>
</feature>
<evidence type="ECO:0000256" key="4">
    <source>
        <dbReference type="PIRSR" id="PIRSR036289-50"/>
    </source>
</evidence>
<dbReference type="Gene3D" id="1.50.10.10">
    <property type="match status" value="1"/>
</dbReference>
<dbReference type="Pfam" id="PF03632">
    <property type="entry name" value="Glyco_hydro_65m"/>
    <property type="match status" value="1"/>
</dbReference>